<dbReference type="InterPro" id="IPR036249">
    <property type="entry name" value="Thioredoxin-like_sf"/>
</dbReference>
<name>A0A1G4K0Q4_9SACH</name>
<dbReference type="OrthoDB" id="37297at2759"/>
<dbReference type="AlphaFoldDB" id="A0A1G4K0Q4"/>
<protein>
    <submittedName>
        <fullName evidence="1">LAMI_0F08900g1_1</fullName>
    </submittedName>
</protein>
<organism evidence="1 2">
    <name type="scientific">Lachancea mirantina</name>
    <dbReference type="NCBI Taxonomy" id="1230905"/>
    <lineage>
        <taxon>Eukaryota</taxon>
        <taxon>Fungi</taxon>
        <taxon>Dikarya</taxon>
        <taxon>Ascomycota</taxon>
        <taxon>Saccharomycotina</taxon>
        <taxon>Saccharomycetes</taxon>
        <taxon>Saccharomycetales</taxon>
        <taxon>Saccharomycetaceae</taxon>
        <taxon>Lachancea</taxon>
    </lineage>
</organism>
<dbReference type="Proteomes" id="UP000191024">
    <property type="component" value="Chromosome F"/>
</dbReference>
<evidence type="ECO:0000313" key="2">
    <source>
        <dbReference type="Proteomes" id="UP000191024"/>
    </source>
</evidence>
<accession>A0A1G4K0Q4</accession>
<keyword evidence="2" id="KW-1185">Reference proteome</keyword>
<dbReference type="STRING" id="1230905.A0A1G4K0Q4"/>
<evidence type="ECO:0000313" key="1">
    <source>
        <dbReference type="EMBL" id="SCU97104.1"/>
    </source>
</evidence>
<dbReference type="Gene3D" id="3.40.30.10">
    <property type="entry name" value="Glutaredoxin"/>
    <property type="match status" value="1"/>
</dbReference>
<dbReference type="PANTHER" id="PTHR33875:SF2">
    <property type="entry name" value="ACR183CP"/>
    <property type="match status" value="1"/>
</dbReference>
<dbReference type="PANTHER" id="PTHR33875">
    <property type="entry name" value="OS09G0542200 PROTEIN"/>
    <property type="match status" value="1"/>
</dbReference>
<dbReference type="EMBL" id="LT598467">
    <property type="protein sequence ID" value="SCU97104.1"/>
    <property type="molecule type" value="Genomic_DNA"/>
</dbReference>
<dbReference type="SUPFAM" id="SSF52833">
    <property type="entry name" value="Thioredoxin-like"/>
    <property type="match status" value="1"/>
</dbReference>
<sequence>MPLAPRFFKSHTIYPSRSPSVVTVELYLDYCCPFSSKLFLNWYDSVIPEIQKQLGADSFQFQLIQVPQPWHASSCYMHEAGLAVARLSPDNMIEFSRRLFEGQTKWFDEPTFEKSRSQIGQGLAQFAEKHAGVPASQIYDLIEIKNSGGEAKNGGNAVTNDLKYFVRYQRQNGVHVTPSVAVNGVILPAIESSTSAEDVVKILRMQM</sequence>
<gene>
    <name evidence="1" type="ORF">LAMI_0F08900G</name>
</gene>
<reference evidence="2" key="1">
    <citation type="submission" date="2016-03" db="EMBL/GenBank/DDBJ databases">
        <authorList>
            <person name="Devillers H."/>
        </authorList>
    </citation>
    <scope>NUCLEOTIDE SEQUENCE [LARGE SCALE GENOMIC DNA]</scope>
</reference>
<proteinExistence type="predicted"/>